<dbReference type="AlphaFoldDB" id="A0A914ZZE5"/>
<dbReference type="InterPro" id="IPR008569">
    <property type="entry name" value="DUF851"/>
</dbReference>
<dbReference type="WBParaSite" id="PgE019_g001_t02">
    <property type="protein sequence ID" value="PgE019_g001_t02"/>
    <property type="gene ID" value="PgE019_g001"/>
</dbReference>
<dbReference type="Proteomes" id="UP000887569">
    <property type="component" value="Unplaced"/>
</dbReference>
<reference evidence="2" key="1">
    <citation type="submission" date="2022-11" db="UniProtKB">
        <authorList>
            <consortium name="WormBaseParasite"/>
        </authorList>
    </citation>
    <scope>IDENTIFICATION</scope>
</reference>
<evidence type="ECO:0000313" key="1">
    <source>
        <dbReference type="Proteomes" id="UP000887569"/>
    </source>
</evidence>
<name>A0A914ZZE5_PARUN</name>
<keyword evidence="1" id="KW-1185">Reference proteome</keyword>
<organism evidence="1 2">
    <name type="scientific">Parascaris univalens</name>
    <name type="common">Nematode worm</name>
    <dbReference type="NCBI Taxonomy" id="6257"/>
    <lineage>
        <taxon>Eukaryota</taxon>
        <taxon>Metazoa</taxon>
        <taxon>Ecdysozoa</taxon>
        <taxon>Nematoda</taxon>
        <taxon>Chromadorea</taxon>
        <taxon>Rhabditida</taxon>
        <taxon>Spirurina</taxon>
        <taxon>Ascaridomorpha</taxon>
        <taxon>Ascaridoidea</taxon>
        <taxon>Ascarididae</taxon>
        <taxon>Parascaris</taxon>
    </lineage>
</organism>
<sequence>MQQKYKIVKNKDNNGHLLDECGIPFWSARSNQAKEEEYEEEDTDEELPMNADLLLEVQAGRMKLVNMPEMSLLMDPYEAVETLKSRDGVFFNKDVLFSNTVRTMVNINDEVEDNEKSKKVRAGRKQAPYLRAFMKRT</sequence>
<evidence type="ECO:0000313" key="2">
    <source>
        <dbReference type="WBParaSite" id="PgE019_g001_t02"/>
    </source>
</evidence>
<protein>
    <submittedName>
        <fullName evidence="2">Uncharacterized protein</fullName>
    </submittedName>
</protein>
<accession>A0A914ZZE5</accession>
<dbReference type="Pfam" id="PF05867">
    <property type="entry name" value="DUF851"/>
    <property type="match status" value="1"/>
</dbReference>
<proteinExistence type="predicted"/>